<keyword evidence="3" id="KW-1185">Reference proteome</keyword>
<accession>A0ABP8RXK0</accession>
<evidence type="ECO:0000313" key="3">
    <source>
        <dbReference type="Proteomes" id="UP001501598"/>
    </source>
</evidence>
<organism evidence="2 3">
    <name type="scientific">Pseudonocardia xishanensis</name>
    <dbReference type="NCBI Taxonomy" id="630995"/>
    <lineage>
        <taxon>Bacteria</taxon>
        <taxon>Bacillati</taxon>
        <taxon>Actinomycetota</taxon>
        <taxon>Actinomycetes</taxon>
        <taxon>Pseudonocardiales</taxon>
        <taxon>Pseudonocardiaceae</taxon>
        <taxon>Pseudonocardia</taxon>
    </lineage>
</organism>
<feature type="compositionally biased region" description="Basic and acidic residues" evidence="1">
    <location>
        <begin position="90"/>
        <end position="101"/>
    </location>
</feature>
<dbReference type="Proteomes" id="UP001501598">
    <property type="component" value="Unassembled WGS sequence"/>
</dbReference>
<proteinExistence type="predicted"/>
<comment type="caution">
    <text evidence="2">The sequence shown here is derived from an EMBL/GenBank/DDBJ whole genome shotgun (WGS) entry which is preliminary data.</text>
</comment>
<gene>
    <name evidence="2" type="ORF">GCM10023175_46140</name>
</gene>
<dbReference type="EMBL" id="BAABGT010000072">
    <property type="protein sequence ID" value="GAA4552404.1"/>
    <property type="molecule type" value="Genomic_DNA"/>
</dbReference>
<evidence type="ECO:0000313" key="2">
    <source>
        <dbReference type="EMBL" id="GAA4552404.1"/>
    </source>
</evidence>
<protein>
    <submittedName>
        <fullName evidence="2">Uncharacterized protein</fullName>
    </submittedName>
</protein>
<name>A0ABP8RXK0_9PSEU</name>
<feature type="region of interest" description="Disordered" evidence="1">
    <location>
        <begin position="45"/>
        <end position="113"/>
    </location>
</feature>
<evidence type="ECO:0000256" key="1">
    <source>
        <dbReference type="SAM" id="MobiDB-lite"/>
    </source>
</evidence>
<sequence length="113" mass="11984">MWVAVAARTATVRVGPRRLRDAPASPTRRLRYTFSLPAPARRVVDATSGTGDAPGRAGADHRAAAPVVTSGASRGVVERARRHPVAARAGPRDRFTPDRAKAVRARGPEMANP</sequence>
<reference evidence="3" key="1">
    <citation type="journal article" date="2019" name="Int. J. Syst. Evol. Microbiol.">
        <title>The Global Catalogue of Microorganisms (GCM) 10K type strain sequencing project: providing services to taxonomists for standard genome sequencing and annotation.</title>
        <authorList>
            <consortium name="The Broad Institute Genomics Platform"/>
            <consortium name="The Broad Institute Genome Sequencing Center for Infectious Disease"/>
            <person name="Wu L."/>
            <person name="Ma J."/>
        </authorList>
    </citation>
    <scope>NUCLEOTIDE SEQUENCE [LARGE SCALE GENOMIC DNA]</scope>
    <source>
        <strain evidence="3">JCM 17906</strain>
    </source>
</reference>